<dbReference type="EMBL" id="MNPJ01000035">
    <property type="protein sequence ID" value="OQS53421.1"/>
    <property type="molecule type" value="Genomic_DNA"/>
</dbReference>
<sequence>MVKINKNTISDFADSVPLVALATKSKLFDTSFSSTSELILFHLKTKEQTITKSEHKFCKVKWCEMDEDIFLAAGHEDGFISIYKVVNNNFELIVCKQYMRNNDDIIGIDFFPAKKMICVISNTGKILFLNLTDLKEYFLEINIDSPTCISWNKKVSKILAIGTNKGGVKLVDIKKNSVIISSDGFQTIKNVVWDSNTPTKLLIQSEKQSITEHELSNDLKLEKENYGSEIISFNNEKIVTSEFIIDVNTNAKFPIPLSTSVSLGKNHACLHLKDGTTEILSIPKLPVRKGFFRIENKIFTGKNVFVVGSEHVVDEENTGNEDIDGSFYDNLKDQKGTEIYKFLIENASSIPPCFQGKHTENKISVDLNNKEHLALVTGDFSVLKNCKEKVEIGFLVSLLNNDTSAVSKATSFPQLMIMSKLLNNYSMLTKISNSRVLAAIILCNNLDINILNETDREGKIIKGILTNDNSIISDRIVLNDNFYQNLGKIKKYLGGLSSPIESDYLSEYFWFMVAQGKYEEVKNLCVNDILINNYKESKNVVCAFKNVHVSRNSNNLLNSQQGNFISQKSAVKSFSPATGRIQQPSGASPKVPFGMQSQQPTFPRTPQISASPKPLNAPVNQTPQSAARSFPPCTGKPPGNSFVKPPGTPLMGRPPMQRATPMMASSKPMGVNNVPPMNKQYPPVQNSAAMGAFQQKPPLNLNGNSAMRGEPGNMNKSHQYSQTNTSYGNTPMHPGAQSSAYTQHMDVPRILNEFDALVRDVKQKVSMVNSVLLNQKKNRFLMGLESYNNVDKRSLSTDILQRMDELIQRMKNIDSRLKYDIDSMNLSMTSWLQSLAELIKIGY</sequence>
<protein>
    <submittedName>
        <fullName evidence="6">Sec31</fullName>
    </submittedName>
</protein>
<keyword evidence="3" id="KW-0677">Repeat</keyword>
<dbReference type="Gene3D" id="2.130.10.10">
    <property type="entry name" value="YVTN repeat-like/Quinoprotein amine dehydrogenase"/>
    <property type="match status" value="1"/>
</dbReference>
<evidence type="ECO:0000313" key="7">
    <source>
        <dbReference type="Proteomes" id="UP000192758"/>
    </source>
</evidence>
<dbReference type="PANTHER" id="PTHR13923:SF11">
    <property type="entry name" value="SECRETORY 31, ISOFORM D"/>
    <property type="match status" value="1"/>
</dbReference>
<dbReference type="AlphaFoldDB" id="A0A1W0E2G8"/>
<dbReference type="GO" id="GO:0070971">
    <property type="term" value="C:endoplasmic reticulum exit site"/>
    <property type="evidence" value="ECO:0007669"/>
    <property type="project" value="TreeGrafter"/>
</dbReference>
<name>A0A1W0E2G8_9MICR</name>
<proteinExistence type="predicted"/>
<dbReference type="InterPro" id="IPR015943">
    <property type="entry name" value="WD40/YVTN_repeat-like_dom_sf"/>
</dbReference>
<evidence type="ECO:0000313" key="6">
    <source>
        <dbReference type="EMBL" id="OQS53421.1"/>
    </source>
</evidence>
<dbReference type="GO" id="GO:0030127">
    <property type="term" value="C:COPII vesicle coat"/>
    <property type="evidence" value="ECO:0007669"/>
    <property type="project" value="TreeGrafter"/>
</dbReference>
<dbReference type="InterPro" id="IPR036322">
    <property type="entry name" value="WD40_repeat_dom_sf"/>
</dbReference>
<dbReference type="Proteomes" id="UP000192758">
    <property type="component" value="Unassembled WGS sequence"/>
</dbReference>
<evidence type="ECO:0000256" key="3">
    <source>
        <dbReference type="ARBA" id="ARBA00022737"/>
    </source>
</evidence>
<dbReference type="OrthoDB" id="542917at2759"/>
<gene>
    <name evidence="6" type="primary">sec31</name>
    <name evidence="6" type="ORF">EHP00_351</name>
</gene>
<comment type="caution">
    <text evidence="6">The sequence shown here is derived from an EMBL/GenBank/DDBJ whole genome shotgun (WGS) entry which is preliminary data.</text>
</comment>
<feature type="region of interest" description="Disordered" evidence="5">
    <location>
        <begin position="576"/>
        <end position="649"/>
    </location>
</feature>
<dbReference type="VEuPathDB" id="MicrosporidiaDB:EHP00_351"/>
<feature type="compositionally biased region" description="Polar residues" evidence="5">
    <location>
        <begin position="595"/>
        <end position="610"/>
    </location>
</feature>
<dbReference type="SUPFAM" id="SSF50978">
    <property type="entry name" value="WD40 repeat-like"/>
    <property type="match status" value="1"/>
</dbReference>
<feature type="compositionally biased region" description="Polar residues" evidence="5">
    <location>
        <begin position="618"/>
        <end position="627"/>
    </location>
</feature>
<dbReference type="PANTHER" id="PTHR13923">
    <property type="entry name" value="SEC31-RELATED PROTEIN"/>
    <property type="match status" value="1"/>
</dbReference>
<accession>A0A1W0E2G8</accession>
<evidence type="ECO:0000256" key="1">
    <source>
        <dbReference type="ARBA" id="ARBA00022448"/>
    </source>
</evidence>
<dbReference type="InterPro" id="IPR040251">
    <property type="entry name" value="SEC31-like"/>
</dbReference>
<evidence type="ECO:0000256" key="4">
    <source>
        <dbReference type="ARBA" id="ARBA00022927"/>
    </source>
</evidence>
<dbReference type="GO" id="GO:0005198">
    <property type="term" value="F:structural molecule activity"/>
    <property type="evidence" value="ECO:0007669"/>
    <property type="project" value="TreeGrafter"/>
</dbReference>
<keyword evidence="4" id="KW-0653">Protein transport</keyword>
<dbReference type="GO" id="GO:0015031">
    <property type="term" value="P:protein transport"/>
    <property type="evidence" value="ECO:0007669"/>
    <property type="project" value="UniProtKB-KW"/>
</dbReference>
<feature type="compositionally biased region" description="Polar residues" evidence="5">
    <location>
        <begin position="576"/>
        <end position="586"/>
    </location>
</feature>
<keyword evidence="7" id="KW-1185">Reference proteome</keyword>
<dbReference type="GO" id="GO:0090110">
    <property type="term" value="P:COPII-coated vesicle cargo loading"/>
    <property type="evidence" value="ECO:0007669"/>
    <property type="project" value="TreeGrafter"/>
</dbReference>
<dbReference type="STRING" id="646526.A0A1W0E2G8"/>
<keyword evidence="1" id="KW-0813">Transport</keyword>
<keyword evidence="2" id="KW-0853">WD repeat</keyword>
<reference evidence="6 7" key="1">
    <citation type="journal article" date="2017" name="Environ. Microbiol.">
        <title>Decay of the glycolytic pathway and adaptation to intranuclear parasitism within Enterocytozoonidae microsporidia.</title>
        <authorList>
            <person name="Wiredu Boakye D."/>
            <person name="Jaroenlak P."/>
            <person name="Prachumwat A."/>
            <person name="Williams T.A."/>
            <person name="Bateman K.S."/>
            <person name="Itsathitphaisarn O."/>
            <person name="Sritunyalucksana K."/>
            <person name="Paszkiewicz K.H."/>
            <person name="Moore K.A."/>
            <person name="Stentiford G.D."/>
            <person name="Williams B.A."/>
        </authorList>
    </citation>
    <scope>NUCLEOTIDE SEQUENCE [LARGE SCALE GENOMIC DNA]</scope>
    <source>
        <strain evidence="6 7">TH1</strain>
    </source>
</reference>
<evidence type="ECO:0000256" key="5">
    <source>
        <dbReference type="SAM" id="MobiDB-lite"/>
    </source>
</evidence>
<evidence type="ECO:0000256" key="2">
    <source>
        <dbReference type="ARBA" id="ARBA00022574"/>
    </source>
</evidence>
<dbReference type="GO" id="GO:0007029">
    <property type="term" value="P:endoplasmic reticulum organization"/>
    <property type="evidence" value="ECO:0007669"/>
    <property type="project" value="TreeGrafter"/>
</dbReference>
<organism evidence="6 7">
    <name type="scientific">Ecytonucleospora hepatopenaei</name>
    <dbReference type="NCBI Taxonomy" id="646526"/>
    <lineage>
        <taxon>Eukaryota</taxon>
        <taxon>Fungi</taxon>
        <taxon>Fungi incertae sedis</taxon>
        <taxon>Microsporidia</taxon>
        <taxon>Enterocytozoonidae</taxon>
        <taxon>Ecytonucleospora</taxon>
    </lineage>
</organism>